<evidence type="ECO:0000313" key="1">
    <source>
        <dbReference type="EMBL" id="OQN95705.1"/>
    </source>
</evidence>
<comment type="caution">
    <text evidence="1">The sequence shown here is derived from an EMBL/GenBank/DDBJ whole genome shotgun (WGS) entry which is preliminary data.</text>
</comment>
<organism evidence="1 2">
    <name type="scientific">Cryoendolithus antarcticus</name>
    <dbReference type="NCBI Taxonomy" id="1507870"/>
    <lineage>
        <taxon>Eukaryota</taxon>
        <taxon>Fungi</taxon>
        <taxon>Dikarya</taxon>
        <taxon>Ascomycota</taxon>
        <taxon>Pezizomycotina</taxon>
        <taxon>Dothideomycetes</taxon>
        <taxon>Dothideomycetidae</taxon>
        <taxon>Cladosporiales</taxon>
        <taxon>Cladosporiaceae</taxon>
        <taxon>Cryoendolithus</taxon>
    </lineage>
</organism>
<dbReference type="AlphaFoldDB" id="A0A1V8S959"/>
<keyword evidence="2" id="KW-1185">Reference proteome</keyword>
<dbReference type="OrthoDB" id="3849850at2759"/>
<dbReference type="STRING" id="1507870.A0A1V8S959"/>
<protein>
    <submittedName>
        <fullName evidence="1">Uncharacterized protein</fullName>
    </submittedName>
</protein>
<gene>
    <name evidence="1" type="ORF">B0A48_18453</name>
</gene>
<reference evidence="2" key="1">
    <citation type="submission" date="2017-03" db="EMBL/GenBank/DDBJ databases">
        <title>Genomes of endolithic fungi from Antarctica.</title>
        <authorList>
            <person name="Coleine C."/>
            <person name="Masonjones S."/>
            <person name="Stajich J.E."/>
        </authorList>
    </citation>
    <scope>NUCLEOTIDE SEQUENCE [LARGE SCALE GENOMIC DNA]</scope>
    <source>
        <strain evidence="2">CCFEE 5527</strain>
    </source>
</reference>
<dbReference type="EMBL" id="NAJO01000081">
    <property type="protein sequence ID" value="OQN95705.1"/>
    <property type="molecule type" value="Genomic_DNA"/>
</dbReference>
<name>A0A1V8S959_9PEZI</name>
<evidence type="ECO:0000313" key="2">
    <source>
        <dbReference type="Proteomes" id="UP000192596"/>
    </source>
</evidence>
<dbReference type="InParanoid" id="A0A1V8S959"/>
<dbReference type="Proteomes" id="UP000192596">
    <property type="component" value="Unassembled WGS sequence"/>
</dbReference>
<proteinExistence type="predicted"/>
<accession>A0A1V8S959</accession>
<sequence length="178" mass="19937">MPGVDFKKLDTTLIFLQCIYQVGPPESNVLRGSHDMLLHDENAFSLVRTLTKALQRVKQNWESSQAVRIFTSIAARVLSLSPSADVQNECLAFLKDARDVAMRWILDLRQKSYTAMDDADKTTFAVKSAEVALICTLTFDVDDQHHASIFAQANNVSILVQSSIMVQEGEQAHSNRHE</sequence>